<dbReference type="InterPro" id="IPR053174">
    <property type="entry name" value="LpxI"/>
</dbReference>
<feature type="domain" description="LpxI C-terminal" evidence="1">
    <location>
        <begin position="129"/>
        <end position="258"/>
    </location>
</feature>
<evidence type="ECO:0000259" key="1">
    <source>
        <dbReference type="Pfam" id="PF06230"/>
    </source>
</evidence>
<dbReference type="AlphaFoldDB" id="A0A4R5EU76"/>
<keyword evidence="4" id="KW-1185">Reference proteome</keyword>
<gene>
    <name evidence="3" type="ORF">E1B25_09790</name>
</gene>
<organism evidence="3 4">
    <name type="scientific">Antarcticimicrobium sediminis</name>
    <dbReference type="NCBI Taxonomy" id="2546227"/>
    <lineage>
        <taxon>Bacteria</taxon>
        <taxon>Pseudomonadati</taxon>
        <taxon>Pseudomonadota</taxon>
        <taxon>Alphaproteobacteria</taxon>
        <taxon>Rhodobacterales</taxon>
        <taxon>Paracoccaceae</taxon>
        <taxon>Antarcticimicrobium</taxon>
    </lineage>
</organism>
<accession>A0A4R5EU76</accession>
<dbReference type="InterPro" id="IPR041255">
    <property type="entry name" value="LpxI_N"/>
</dbReference>
<evidence type="ECO:0000313" key="3">
    <source>
        <dbReference type="EMBL" id="TDE38404.1"/>
    </source>
</evidence>
<dbReference type="Pfam" id="PF17930">
    <property type="entry name" value="LpxI_N"/>
    <property type="match status" value="1"/>
</dbReference>
<dbReference type="InterPro" id="IPR010415">
    <property type="entry name" value="LpxI_C"/>
</dbReference>
<dbReference type="Gene3D" id="3.40.140.80">
    <property type="match status" value="1"/>
</dbReference>
<sequence>MLALIAGRGALPEAVATAQEVAPIICALESDPPKRLEVDLWFRIETLGTLLADLKARGVTRICMAGAIGRPQIDPAVIDAATLPLVPVLSEALQGGDDGALRALIGIFEQAGLQVVAAHQAAPGLLLAPGVPTGAQPTDAHRGDAGRGAGIVAAMASVDIGQACAVHNGQALAVEGVFGTDWMLTSLAARPDGEGGLLFKAPKPGQDVRADLPTIGPETVRAAAGAGLEGIVIEAGGVIVLDQPGVIAACDRMGMFLWSREPQL</sequence>
<dbReference type="OrthoDB" id="9789836at2"/>
<reference evidence="3 4" key="1">
    <citation type="submission" date="2019-03" db="EMBL/GenBank/DDBJ databases">
        <authorList>
            <person name="Zhang S."/>
        </authorList>
    </citation>
    <scope>NUCLEOTIDE SEQUENCE [LARGE SCALE GENOMIC DNA]</scope>
    <source>
        <strain evidence="3 4">S4J41</strain>
    </source>
</reference>
<dbReference type="RefSeq" id="WP_132828819.1">
    <property type="nucleotide sequence ID" value="NZ_SMFP01000005.1"/>
</dbReference>
<evidence type="ECO:0000313" key="4">
    <source>
        <dbReference type="Proteomes" id="UP000294662"/>
    </source>
</evidence>
<feature type="domain" description="LpxI N-terminal" evidence="2">
    <location>
        <begin position="2"/>
        <end position="125"/>
    </location>
</feature>
<dbReference type="Gene3D" id="3.40.50.20">
    <property type="match status" value="1"/>
</dbReference>
<comment type="caution">
    <text evidence="3">The sequence shown here is derived from an EMBL/GenBank/DDBJ whole genome shotgun (WGS) entry which is preliminary data.</text>
</comment>
<evidence type="ECO:0000259" key="2">
    <source>
        <dbReference type="Pfam" id="PF17930"/>
    </source>
</evidence>
<dbReference type="Proteomes" id="UP000294662">
    <property type="component" value="Unassembled WGS sequence"/>
</dbReference>
<dbReference type="PANTHER" id="PTHR39962:SF1">
    <property type="entry name" value="LPXI FAMILY PROTEIN"/>
    <property type="match status" value="1"/>
</dbReference>
<dbReference type="EMBL" id="SMFP01000005">
    <property type="protein sequence ID" value="TDE38404.1"/>
    <property type="molecule type" value="Genomic_DNA"/>
</dbReference>
<proteinExistence type="predicted"/>
<dbReference type="PANTHER" id="PTHR39962">
    <property type="entry name" value="BLL4848 PROTEIN"/>
    <property type="match status" value="1"/>
</dbReference>
<protein>
    <submittedName>
        <fullName evidence="3">LpxI family protein</fullName>
    </submittedName>
</protein>
<dbReference type="InterPro" id="IPR043167">
    <property type="entry name" value="LpxI_C_sf"/>
</dbReference>
<dbReference type="Pfam" id="PF06230">
    <property type="entry name" value="LpxI_C"/>
    <property type="match status" value="1"/>
</dbReference>
<name>A0A4R5EU76_9RHOB</name>